<evidence type="ECO:0000313" key="7">
    <source>
        <dbReference type="EMBL" id="AEB41860.1"/>
    </source>
</evidence>
<evidence type="ECO:0000256" key="3">
    <source>
        <dbReference type="ARBA" id="ARBA00022723"/>
    </source>
</evidence>
<keyword evidence="8" id="KW-1185">Reference proteome</keyword>
<proteinExistence type="inferred from homology"/>
<evidence type="ECO:0000256" key="2">
    <source>
        <dbReference type="ARBA" id="ARBA00006676"/>
    </source>
</evidence>
<keyword evidence="5" id="KW-0862">Zinc</keyword>
<dbReference type="RefSeq" id="WP_013712938.1">
    <property type="nucleotide sequence ID" value="NC_015408.1"/>
</dbReference>
<name>A0AA34RDY6_CHLPE</name>
<comment type="similarity">
    <text evidence="2">Belongs to the metallo-dependent hydrolases superfamily. Adenosine and AMP deaminases family.</text>
</comment>
<evidence type="ECO:0000259" key="6">
    <source>
        <dbReference type="Pfam" id="PF00962"/>
    </source>
</evidence>
<gene>
    <name evidence="7" type="ordered locus">G5S_0928</name>
</gene>
<protein>
    <submittedName>
        <fullName evidence="7">Adenosine/AMP deaminase superfamily</fullName>
    </submittedName>
</protein>
<dbReference type="SUPFAM" id="SSF51556">
    <property type="entry name" value="Metallo-dependent hydrolases"/>
    <property type="match status" value="1"/>
</dbReference>
<keyword evidence="4" id="KW-0378">Hydrolase</keyword>
<dbReference type="InterPro" id="IPR001365">
    <property type="entry name" value="A_deaminase_dom"/>
</dbReference>
<evidence type="ECO:0000313" key="8">
    <source>
        <dbReference type="Proteomes" id="UP000008305"/>
    </source>
</evidence>
<dbReference type="InterPro" id="IPR032466">
    <property type="entry name" value="Metal_Hydrolase"/>
</dbReference>
<dbReference type="Gene3D" id="3.20.20.140">
    <property type="entry name" value="Metal-dependent hydrolases"/>
    <property type="match status" value="1"/>
</dbReference>
<reference evidence="7 8" key="1">
    <citation type="journal article" date="2011" name="J. Bacteriol.">
        <title>Genome sequence of the obligate intracellular animal pathogen Chlamydia pecorum E58.</title>
        <authorList>
            <person name="Mojica S."/>
            <person name="Huot Creasy H."/>
            <person name="Daugherty S."/>
            <person name="Read T.D."/>
            <person name="Kim T."/>
            <person name="Kaltenboeck B."/>
            <person name="Bavoil P."/>
            <person name="Myers G.S."/>
        </authorList>
    </citation>
    <scope>NUCLEOTIDE SEQUENCE [LARGE SCALE GENOMIC DNA]</scope>
    <source>
        <strain evidence="7 8">E58</strain>
    </source>
</reference>
<evidence type="ECO:0000256" key="5">
    <source>
        <dbReference type="ARBA" id="ARBA00022833"/>
    </source>
</evidence>
<dbReference type="GO" id="GO:0046872">
    <property type="term" value="F:metal ion binding"/>
    <property type="evidence" value="ECO:0007669"/>
    <property type="project" value="UniProtKB-KW"/>
</dbReference>
<dbReference type="EMBL" id="CP002608">
    <property type="protein sequence ID" value="AEB41860.1"/>
    <property type="molecule type" value="Genomic_DNA"/>
</dbReference>
<organism evidence="7 8">
    <name type="scientific">Chlamydia pecorum (strain ATCC VR-628 / DSM 29919 / E58)</name>
    <name type="common">Chlamydophila pecorum</name>
    <dbReference type="NCBI Taxonomy" id="331635"/>
    <lineage>
        <taxon>Bacteria</taxon>
        <taxon>Pseudomonadati</taxon>
        <taxon>Chlamydiota</taxon>
        <taxon>Chlamydiia</taxon>
        <taxon>Chlamydiales</taxon>
        <taxon>Chlamydiaceae</taxon>
        <taxon>Chlamydia/Chlamydophila group</taxon>
        <taxon>Chlamydia</taxon>
    </lineage>
</organism>
<dbReference type="KEGG" id="cpm:G5S_0928"/>
<dbReference type="AlphaFoldDB" id="A0AA34RDY6"/>
<feature type="domain" description="Adenosine deaminase" evidence="6">
    <location>
        <begin position="133"/>
        <end position="409"/>
    </location>
</feature>
<dbReference type="Proteomes" id="UP000008305">
    <property type="component" value="Chromosome"/>
</dbReference>
<accession>A0AA34RDY6</accession>
<sequence length="457" mass="51817">MYTVRLSKLLLEIKEALFQIQGLPCTETLIRNLPKADIHVHLPGTISPQTAWHLGERHGFLSWKHSCWEDSRLLSPHNPHKKYSEIFVNFEELRYDSHPDLRLLRYHIVPQDFSSFDRIMATVQGHRFPPGGIQTKEDISLILQAYLHHCLEDNIFYTEVQQNIRLAHTIYPHLPPHKARESFYQLLAHFQQLFSQYGIILHFLNCFNKTQVSGLSTTSQERAIEAALWLKETQESFPGLFVGLQSAGLESCPGASPSLLSQGYYLAYEHGFGCEAHAGEGIGFQYLHDTLHELPVQRIAHGFQAIENLSTIQAIKESQITLVMSPVINLILGARIYHYHNKQKVGKTFIHNLDAHPIFHLFRDYGLNVALSSDNPHMGGVSLCTAMLLLAGIQPVNINPLSIQAAQASPLQLHELITLMIHAITSAFASEDIKLQFLTRLKEFISELIVSSKFSLR</sequence>
<dbReference type="GO" id="GO:0019239">
    <property type="term" value="F:deaminase activity"/>
    <property type="evidence" value="ECO:0007669"/>
    <property type="project" value="InterPro"/>
</dbReference>
<evidence type="ECO:0000256" key="1">
    <source>
        <dbReference type="ARBA" id="ARBA00001947"/>
    </source>
</evidence>
<comment type="cofactor">
    <cofactor evidence="1">
        <name>Zn(2+)</name>
        <dbReference type="ChEBI" id="CHEBI:29105"/>
    </cofactor>
</comment>
<dbReference type="GO" id="GO:0016814">
    <property type="term" value="F:hydrolase activity, acting on carbon-nitrogen (but not peptide) bonds, in cyclic amidines"/>
    <property type="evidence" value="ECO:0007669"/>
    <property type="project" value="UniProtKB-ARBA"/>
</dbReference>
<dbReference type="InterPro" id="IPR006330">
    <property type="entry name" value="Ado/ade_deaminase"/>
</dbReference>
<evidence type="ECO:0000256" key="4">
    <source>
        <dbReference type="ARBA" id="ARBA00022801"/>
    </source>
</evidence>
<dbReference type="Pfam" id="PF00962">
    <property type="entry name" value="A_deaminase"/>
    <property type="match status" value="1"/>
</dbReference>
<dbReference type="PANTHER" id="PTHR43114">
    <property type="entry name" value="ADENINE DEAMINASE"/>
    <property type="match status" value="1"/>
</dbReference>
<keyword evidence="3" id="KW-0479">Metal-binding</keyword>
<dbReference type="PANTHER" id="PTHR43114:SF6">
    <property type="entry name" value="ADENINE DEAMINASE"/>
    <property type="match status" value="1"/>
</dbReference>